<dbReference type="PANTHER" id="PTHR33116">
    <property type="entry name" value="REVERSE TRANSCRIPTASE ZINC-BINDING DOMAIN-CONTAINING PROTEIN-RELATED-RELATED"/>
    <property type="match status" value="1"/>
</dbReference>
<dbReference type="GO" id="GO:0003964">
    <property type="term" value="F:RNA-directed DNA polymerase activity"/>
    <property type="evidence" value="ECO:0007669"/>
    <property type="project" value="UniProtKB-KW"/>
</dbReference>
<dbReference type="Pfam" id="PF00078">
    <property type="entry name" value="RVT_1"/>
    <property type="match status" value="1"/>
</dbReference>
<dbReference type="InterPro" id="IPR026960">
    <property type="entry name" value="RVT-Znf"/>
</dbReference>
<keyword evidence="2" id="KW-0695">RNA-directed DNA polymerase</keyword>
<keyword evidence="3" id="KW-1185">Reference proteome</keyword>
<evidence type="ECO:0000313" key="2">
    <source>
        <dbReference type="EMBL" id="KAJ4796877.1"/>
    </source>
</evidence>
<accession>A0AAV8G2X7</accession>
<sequence length="757" mass="86990">MSAKVTIQINGTGDGFLMPTRGLRQGCPMSPYCFIMVMEMFTRTMQHALAREQIRGVKLTLNCPILTHIVYADDLIVLGHADRREVQNLCGIMESFGEVSGLVINPAKSKLWLSKRCDEQHTQMVQGLLRADVAGTEEKYLGVLLSRTKSAKKNALMLMEKLKLKLTGWKTKMLSHAGRLVLLKSVLMSLPVYYMSVEVLPKCIIKQMESLIAKFFWGKTDQMRYLSFVAWKKICQPFERGGLGVRQLEIFGDALFLKLVWAMISQDEKIWVQVCKGKYYNNMGFWRSINVAGASPLWRQTVKMRDFFKENVKWQLVDGKKVEVMSQPWYTGWQVADQASRGDRRIKVADLFDKEADDWNEAQMTRLLGVHATAYIVQNVEKLQEVEGLTDKLIWEYNKAGNYTVKDGYECSIMRSGMMPDEISWKEIWKWQGIAPKVKIFMWRLLANALPLAQNMHMRIQSISPMCARCQQENEYATHCFFFCPGSRMVWFGGQLGIRTDSLPIDIREAVHYVTQGMNENNIRIFCYTLWEIWLARNDFCFETKQFDPTGVCMKIRSWNSKTNGVQNQNTGTSDAVERRPYEIPQNSWQVIVDASWEVSKKAGAAYLVYREGMLHSLGLDQYEADDPFMAEAMALQFAVHGVRGLLHEQENQPVHFLIDCLNLAEAVQQHETDNIPSWRARYVVAHIERSMAELGDASRVRYVRREAVKPAHDLANHARRMGVRYQGIPTVLLMCQHNIGMNIDPSFFQQVLEAPP</sequence>
<dbReference type="InterPro" id="IPR000477">
    <property type="entry name" value="RT_dom"/>
</dbReference>
<dbReference type="PROSITE" id="PS50878">
    <property type="entry name" value="RT_POL"/>
    <property type="match status" value="1"/>
</dbReference>
<dbReference type="EMBL" id="JAMFTS010000002">
    <property type="protein sequence ID" value="KAJ4796877.1"/>
    <property type="molecule type" value="Genomic_DNA"/>
</dbReference>
<dbReference type="Proteomes" id="UP001140206">
    <property type="component" value="Chromosome 2"/>
</dbReference>
<gene>
    <name evidence="2" type="ORF">LUZ62_048123</name>
</gene>
<dbReference type="Pfam" id="PF13456">
    <property type="entry name" value="RVT_3"/>
    <property type="match status" value="1"/>
</dbReference>
<dbReference type="GO" id="GO:0004523">
    <property type="term" value="F:RNA-DNA hybrid ribonuclease activity"/>
    <property type="evidence" value="ECO:0007669"/>
    <property type="project" value="InterPro"/>
</dbReference>
<comment type="caution">
    <text evidence="2">The sequence shown here is derived from an EMBL/GenBank/DDBJ whole genome shotgun (WGS) entry which is preliminary data.</text>
</comment>
<proteinExistence type="predicted"/>
<evidence type="ECO:0000259" key="1">
    <source>
        <dbReference type="PROSITE" id="PS50878"/>
    </source>
</evidence>
<evidence type="ECO:0000313" key="3">
    <source>
        <dbReference type="Proteomes" id="UP001140206"/>
    </source>
</evidence>
<dbReference type="Pfam" id="PF13966">
    <property type="entry name" value="zf-RVT"/>
    <property type="match status" value="1"/>
</dbReference>
<dbReference type="GO" id="GO:0003676">
    <property type="term" value="F:nucleic acid binding"/>
    <property type="evidence" value="ECO:0007669"/>
    <property type="project" value="InterPro"/>
</dbReference>
<feature type="domain" description="Reverse transcriptase" evidence="1">
    <location>
        <begin position="1"/>
        <end position="145"/>
    </location>
</feature>
<dbReference type="InterPro" id="IPR043502">
    <property type="entry name" value="DNA/RNA_pol_sf"/>
</dbReference>
<reference evidence="2" key="1">
    <citation type="submission" date="2022-08" db="EMBL/GenBank/DDBJ databases">
        <authorList>
            <person name="Marques A."/>
        </authorList>
    </citation>
    <scope>NUCLEOTIDE SEQUENCE</scope>
    <source>
        <strain evidence="2">RhyPub2mFocal</strain>
        <tissue evidence="2">Leaves</tissue>
    </source>
</reference>
<keyword evidence="2" id="KW-0808">Transferase</keyword>
<organism evidence="2 3">
    <name type="scientific">Rhynchospora pubera</name>
    <dbReference type="NCBI Taxonomy" id="906938"/>
    <lineage>
        <taxon>Eukaryota</taxon>
        <taxon>Viridiplantae</taxon>
        <taxon>Streptophyta</taxon>
        <taxon>Embryophyta</taxon>
        <taxon>Tracheophyta</taxon>
        <taxon>Spermatophyta</taxon>
        <taxon>Magnoliopsida</taxon>
        <taxon>Liliopsida</taxon>
        <taxon>Poales</taxon>
        <taxon>Cyperaceae</taxon>
        <taxon>Cyperoideae</taxon>
        <taxon>Rhynchosporeae</taxon>
        <taxon>Rhynchospora</taxon>
    </lineage>
</organism>
<dbReference type="AlphaFoldDB" id="A0AAV8G2X7"/>
<dbReference type="SUPFAM" id="SSF56672">
    <property type="entry name" value="DNA/RNA polymerases"/>
    <property type="match status" value="1"/>
</dbReference>
<protein>
    <submittedName>
        <fullName evidence="2">RNA-directed DNA polymerase (Reverse transcriptase)-related family protein</fullName>
    </submittedName>
</protein>
<name>A0AAV8G2X7_9POAL</name>
<keyword evidence="2" id="KW-0548">Nucleotidyltransferase</keyword>
<dbReference type="InterPro" id="IPR002156">
    <property type="entry name" value="RNaseH_domain"/>
</dbReference>
<dbReference type="PANTHER" id="PTHR33116:SF86">
    <property type="entry name" value="REVERSE TRANSCRIPTASE DOMAIN-CONTAINING PROTEIN"/>
    <property type="match status" value="1"/>
</dbReference>